<evidence type="ECO:0000313" key="2">
    <source>
        <dbReference type="Proteomes" id="UP001597216"/>
    </source>
</evidence>
<evidence type="ECO:0008006" key="3">
    <source>
        <dbReference type="Google" id="ProtNLM"/>
    </source>
</evidence>
<accession>A0ABW3SZ26</accession>
<dbReference type="Proteomes" id="UP001597216">
    <property type="component" value="Unassembled WGS sequence"/>
</dbReference>
<dbReference type="SUPFAM" id="SSF54593">
    <property type="entry name" value="Glyoxalase/Bleomycin resistance protein/Dihydroxybiphenyl dioxygenase"/>
    <property type="match status" value="1"/>
</dbReference>
<name>A0ABW3SZ26_9CAUL</name>
<proteinExistence type="predicted"/>
<gene>
    <name evidence="1" type="ORF">ACFQ27_04580</name>
</gene>
<sequence length="287" mass="30591">MLTEIDRVLLATPDAAGAAARWKALLGAEEAGRDTLPGLAARRTILRLGTSEIELLEPDGTGAVDDALKRRGRAHLFAAGATSPDPAEVARTAKAQGAAHARADGRDYLTLTIEGAPINFVISPEAERPQVGGIDFLYEATVLAADQAGAVAKIRDAFGLDETCFTTITSETFGYTGVLTLFEKGRLHRFEVITATDPDKTLGRYQAREGAGFYMAFAESRDLGAIARAAGGSGITIDRPDARPAHLNADQLWLHPPSLGGMMLGVSRPTMAWQWSGHPERVERIDA</sequence>
<dbReference type="EMBL" id="JBHTLQ010000007">
    <property type="protein sequence ID" value="MFD1189846.1"/>
    <property type="molecule type" value="Genomic_DNA"/>
</dbReference>
<reference evidence="2" key="1">
    <citation type="journal article" date="2019" name="Int. J. Syst. Evol. Microbiol.">
        <title>The Global Catalogue of Microorganisms (GCM) 10K type strain sequencing project: providing services to taxonomists for standard genome sequencing and annotation.</title>
        <authorList>
            <consortium name="The Broad Institute Genomics Platform"/>
            <consortium name="The Broad Institute Genome Sequencing Center for Infectious Disease"/>
            <person name="Wu L."/>
            <person name="Ma J."/>
        </authorList>
    </citation>
    <scope>NUCLEOTIDE SEQUENCE [LARGE SCALE GENOMIC DNA]</scope>
    <source>
        <strain evidence="2">CCUG 55074</strain>
    </source>
</reference>
<organism evidence="1 2">
    <name type="scientific">Phenylobacterium conjunctum</name>
    <dbReference type="NCBI Taxonomy" id="1298959"/>
    <lineage>
        <taxon>Bacteria</taxon>
        <taxon>Pseudomonadati</taxon>
        <taxon>Pseudomonadota</taxon>
        <taxon>Alphaproteobacteria</taxon>
        <taxon>Caulobacterales</taxon>
        <taxon>Caulobacteraceae</taxon>
        <taxon>Phenylobacterium</taxon>
    </lineage>
</organism>
<evidence type="ECO:0000313" key="1">
    <source>
        <dbReference type="EMBL" id="MFD1189846.1"/>
    </source>
</evidence>
<protein>
    <recommendedName>
        <fullName evidence="3">VOC domain-containing protein</fullName>
    </recommendedName>
</protein>
<dbReference type="InterPro" id="IPR029068">
    <property type="entry name" value="Glyas_Bleomycin-R_OHBP_Dase"/>
</dbReference>
<dbReference type="Gene3D" id="3.10.180.10">
    <property type="entry name" value="2,3-Dihydroxybiphenyl 1,2-Dioxygenase, domain 1"/>
    <property type="match status" value="1"/>
</dbReference>
<dbReference type="RefSeq" id="WP_377352773.1">
    <property type="nucleotide sequence ID" value="NZ_JBHTLQ010000007.1"/>
</dbReference>
<keyword evidence="2" id="KW-1185">Reference proteome</keyword>
<comment type="caution">
    <text evidence="1">The sequence shown here is derived from an EMBL/GenBank/DDBJ whole genome shotgun (WGS) entry which is preliminary data.</text>
</comment>